<organism evidence="3 4">
    <name type="scientific">Favolaschia claudopus</name>
    <dbReference type="NCBI Taxonomy" id="2862362"/>
    <lineage>
        <taxon>Eukaryota</taxon>
        <taxon>Fungi</taxon>
        <taxon>Dikarya</taxon>
        <taxon>Basidiomycota</taxon>
        <taxon>Agaricomycotina</taxon>
        <taxon>Agaricomycetes</taxon>
        <taxon>Agaricomycetidae</taxon>
        <taxon>Agaricales</taxon>
        <taxon>Marasmiineae</taxon>
        <taxon>Mycenaceae</taxon>
        <taxon>Favolaschia</taxon>
    </lineage>
</organism>
<dbReference type="EMBL" id="JAWWNJ010000122">
    <property type="protein sequence ID" value="KAK6988472.1"/>
    <property type="molecule type" value="Genomic_DNA"/>
</dbReference>
<protein>
    <submittedName>
        <fullName evidence="3">Uncharacterized protein</fullName>
    </submittedName>
</protein>
<dbReference type="Proteomes" id="UP001362999">
    <property type="component" value="Unassembled WGS sequence"/>
</dbReference>
<proteinExistence type="predicted"/>
<accession>A0AAW0ANI5</accession>
<evidence type="ECO:0000313" key="3">
    <source>
        <dbReference type="EMBL" id="KAK7014698.1"/>
    </source>
</evidence>
<dbReference type="AlphaFoldDB" id="A0AAW0ANI5"/>
<evidence type="ECO:0000256" key="1">
    <source>
        <dbReference type="SAM" id="MobiDB-lite"/>
    </source>
</evidence>
<feature type="region of interest" description="Disordered" evidence="1">
    <location>
        <begin position="291"/>
        <end position="312"/>
    </location>
</feature>
<reference evidence="3 4" key="1">
    <citation type="journal article" date="2024" name="J Genomics">
        <title>Draft genome sequencing and assembly of Favolaschia claudopus CIRM-BRFM 2984 isolated from oak limbs.</title>
        <authorList>
            <person name="Navarro D."/>
            <person name="Drula E."/>
            <person name="Chaduli D."/>
            <person name="Cazenave R."/>
            <person name="Ahrendt S."/>
            <person name="Wang J."/>
            <person name="Lipzen A."/>
            <person name="Daum C."/>
            <person name="Barry K."/>
            <person name="Grigoriev I.V."/>
            <person name="Favel A."/>
            <person name="Rosso M.N."/>
            <person name="Martin F."/>
        </authorList>
    </citation>
    <scope>NUCLEOTIDE SEQUENCE [LARGE SCALE GENOMIC DNA]</scope>
    <source>
        <strain evidence="3 4">CIRM-BRFM 2984</strain>
    </source>
</reference>
<gene>
    <name evidence="3" type="ORF">R3P38DRAFT_2787528</name>
    <name evidence="2" type="ORF">R3P38DRAFT_2804525</name>
</gene>
<dbReference type="EMBL" id="JAWWNJ010000056">
    <property type="protein sequence ID" value="KAK7014698.1"/>
    <property type="molecule type" value="Genomic_DNA"/>
</dbReference>
<name>A0AAW0ANI5_9AGAR</name>
<keyword evidence="4" id="KW-1185">Reference proteome</keyword>
<evidence type="ECO:0000313" key="2">
    <source>
        <dbReference type="EMBL" id="KAK6988472.1"/>
    </source>
</evidence>
<sequence length="312" mass="35128">MQPYTIPIEERTDTSLWIINYIIGILHRHTVTVTVRGGSVWTYVRVDLLSVFWGPESIFVLSTFQCLLTVARLQTNTHRPNRTPVKAVTMQLNKTRRHLRLIHLLSLQRATSVNLTPAPNLPCFPSNEVARILRHSARRSTLATSSITTFYTLLLPAPIVPVTKNLVPICQRLVAVLCRLARLPPALASLLSPHSHFGDSPIKAPSALGPFRTSLFTFLYDALYNEQMLLDLSHRSQPNSRLEADPKRQGYMRGCWKTTVQRVLSSGVGWRAMQVGRWIQSADSMLGEQEIQENSSSELQDVVGDSHQEELS</sequence>
<evidence type="ECO:0000313" key="4">
    <source>
        <dbReference type="Proteomes" id="UP001362999"/>
    </source>
</evidence>
<comment type="caution">
    <text evidence="3">The sequence shown here is derived from an EMBL/GenBank/DDBJ whole genome shotgun (WGS) entry which is preliminary data.</text>
</comment>